<dbReference type="PANTHER" id="PTHR14859">
    <property type="entry name" value="CALCOFLUOR WHITE HYPERSENSITIVE PROTEIN PRECURSOR"/>
    <property type="match status" value="1"/>
</dbReference>
<dbReference type="SUPFAM" id="SSF56219">
    <property type="entry name" value="DNase I-like"/>
    <property type="match status" value="1"/>
</dbReference>
<organism evidence="2 3">
    <name type="scientific">Actinoplanes aureus</name>
    <dbReference type="NCBI Taxonomy" id="2792083"/>
    <lineage>
        <taxon>Bacteria</taxon>
        <taxon>Bacillati</taxon>
        <taxon>Actinomycetota</taxon>
        <taxon>Actinomycetes</taxon>
        <taxon>Micromonosporales</taxon>
        <taxon>Micromonosporaceae</taxon>
        <taxon>Actinoplanes</taxon>
    </lineage>
</organism>
<accession>A0A931C2H5</accession>
<proteinExistence type="predicted"/>
<keyword evidence="2" id="KW-0255">Endonuclease</keyword>
<comment type="caution">
    <text evidence="2">The sequence shown here is derived from an EMBL/GenBank/DDBJ whole genome shotgun (WGS) entry which is preliminary data.</text>
</comment>
<dbReference type="GO" id="GO:0006506">
    <property type="term" value="P:GPI anchor biosynthetic process"/>
    <property type="evidence" value="ECO:0007669"/>
    <property type="project" value="TreeGrafter"/>
</dbReference>
<reference evidence="2" key="1">
    <citation type="submission" date="2020-11" db="EMBL/GenBank/DDBJ databases">
        <title>Isolation and identification of active actinomycetes.</title>
        <authorList>
            <person name="Sun X."/>
        </authorList>
    </citation>
    <scope>NUCLEOTIDE SEQUENCE</scope>
    <source>
        <strain evidence="2">NEAU-A11</strain>
    </source>
</reference>
<gene>
    <name evidence="2" type="ORF">I4J89_01530</name>
</gene>
<dbReference type="Pfam" id="PF03372">
    <property type="entry name" value="Exo_endo_phos"/>
    <property type="match status" value="1"/>
</dbReference>
<dbReference type="EMBL" id="JADQTO010000001">
    <property type="protein sequence ID" value="MBG0560147.1"/>
    <property type="molecule type" value="Genomic_DNA"/>
</dbReference>
<evidence type="ECO:0000313" key="2">
    <source>
        <dbReference type="EMBL" id="MBG0560147.1"/>
    </source>
</evidence>
<evidence type="ECO:0000259" key="1">
    <source>
        <dbReference type="Pfam" id="PF03372"/>
    </source>
</evidence>
<dbReference type="GO" id="GO:0004519">
    <property type="term" value="F:endonuclease activity"/>
    <property type="evidence" value="ECO:0007669"/>
    <property type="project" value="UniProtKB-KW"/>
</dbReference>
<keyword evidence="2" id="KW-0540">Nuclease</keyword>
<dbReference type="Proteomes" id="UP000598146">
    <property type="component" value="Unassembled WGS sequence"/>
</dbReference>
<protein>
    <submittedName>
        <fullName evidence="2">Endonuclease/exonuclease/phosphatase family protein</fullName>
    </submittedName>
</protein>
<dbReference type="InterPro" id="IPR051916">
    <property type="entry name" value="GPI-anchor_lipid_remodeler"/>
</dbReference>
<dbReference type="InterPro" id="IPR005135">
    <property type="entry name" value="Endo/exonuclease/phosphatase"/>
</dbReference>
<sequence length="269" mass="29194">MTWNVWWRFGADWRTRERLIAETVAEHEPDLLGLVESWAADGTDQPHRLAERHGMHAVWAPSGLPPEPEPPENPDQRDVGIGIGLVSRWPIRATEVHDLPNPQRGGVPPRALLATVDHPAGPLHVIVGCTEWEPEYAADHLAQCRALAALATDERLDGALPVLLVGDLNAAPGQIELIPLLDAMVDTWAAGGGDPEAVTLDSAVPYAPAEAVKQIDRRIDHILARPGRPGTSLRISRVFLAGDRPIEGVFPSDHYAVGADLELSPRSLQ</sequence>
<evidence type="ECO:0000313" key="3">
    <source>
        <dbReference type="Proteomes" id="UP000598146"/>
    </source>
</evidence>
<dbReference type="Gene3D" id="3.60.10.10">
    <property type="entry name" value="Endonuclease/exonuclease/phosphatase"/>
    <property type="match status" value="1"/>
</dbReference>
<dbReference type="PANTHER" id="PTHR14859:SF1">
    <property type="entry name" value="PGAP2-INTERACTING PROTEIN"/>
    <property type="match status" value="1"/>
</dbReference>
<dbReference type="RefSeq" id="WP_196411955.1">
    <property type="nucleotide sequence ID" value="NZ_JADQTO010000001.1"/>
</dbReference>
<feature type="domain" description="Endonuclease/exonuclease/phosphatase" evidence="1">
    <location>
        <begin position="1"/>
        <end position="254"/>
    </location>
</feature>
<dbReference type="InterPro" id="IPR036691">
    <property type="entry name" value="Endo/exonu/phosph_ase_sf"/>
</dbReference>
<dbReference type="GO" id="GO:0016020">
    <property type="term" value="C:membrane"/>
    <property type="evidence" value="ECO:0007669"/>
    <property type="project" value="GOC"/>
</dbReference>
<keyword evidence="3" id="KW-1185">Reference proteome</keyword>
<keyword evidence="2" id="KW-0378">Hydrolase</keyword>
<dbReference type="AlphaFoldDB" id="A0A931C2H5"/>
<name>A0A931C2H5_9ACTN</name>